<dbReference type="CDD" id="cd03259">
    <property type="entry name" value="ABC_Carb_Solutes_like"/>
    <property type="match status" value="1"/>
</dbReference>
<name>A0A6J4NKP9_9BACT</name>
<evidence type="ECO:0000256" key="3">
    <source>
        <dbReference type="ARBA" id="ARBA00022496"/>
    </source>
</evidence>
<evidence type="ECO:0000256" key="1">
    <source>
        <dbReference type="ARBA" id="ARBA00022448"/>
    </source>
</evidence>
<dbReference type="Gene3D" id="3.40.50.300">
    <property type="entry name" value="P-loop containing nucleotide triphosphate hydrolases"/>
    <property type="match status" value="1"/>
</dbReference>
<keyword evidence="1" id="KW-0813">Transport</keyword>
<sequence>MSESFLQLKNVRKKYGERNVVDDVSFDVAAGETIALLGASGSGKTTILRLVAGLEKSDTGEIWLAGQCVSAGQHNLVPPHKRKIGFVFQDLALWSHLTVMGNLGFVLRAVGVGRQERHLRAMEMLRLMRIEQFAESFPNRLSGGEQQRVALARALVTRPHLLLFDEPLSSLDPELKSALLVELKKWLKKLEITTVYVTHDHAEAHFLAGRIVKLRNGKVTNEFGE</sequence>
<dbReference type="PROSITE" id="PS50893">
    <property type="entry name" value="ABC_TRANSPORTER_2"/>
    <property type="match status" value="1"/>
</dbReference>
<dbReference type="PROSITE" id="PS00211">
    <property type="entry name" value="ABC_TRANSPORTER_1"/>
    <property type="match status" value="1"/>
</dbReference>
<evidence type="ECO:0000256" key="8">
    <source>
        <dbReference type="ARBA" id="ARBA00023136"/>
    </source>
</evidence>
<keyword evidence="5 10" id="KW-0067">ATP-binding</keyword>
<dbReference type="GO" id="GO:0015408">
    <property type="term" value="F:ABC-type ferric iron transporter activity"/>
    <property type="evidence" value="ECO:0007669"/>
    <property type="project" value="InterPro"/>
</dbReference>
<dbReference type="InterPro" id="IPR050093">
    <property type="entry name" value="ABC_SmlMolc_Importer"/>
</dbReference>
<dbReference type="GO" id="GO:0016020">
    <property type="term" value="C:membrane"/>
    <property type="evidence" value="ECO:0007669"/>
    <property type="project" value="InterPro"/>
</dbReference>
<keyword evidence="8" id="KW-0472">Membrane</keyword>
<keyword evidence="7" id="KW-0406">Ion transport</keyword>
<dbReference type="EMBL" id="CADCUR010000078">
    <property type="protein sequence ID" value="CAA9390861.1"/>
    <property type="molecule type" value="Genomic_DNA"/>
</dbReference>
<dbReference type="PANTHER" id="PTHR42781">
    <property type="entry name" value="SPERMIDINE/PUTRESCINE IMPORT ATP-BINDING PROTEIN POTA"/>
    <property type="match status" value="1"/>
</dbReference>
<evidence type="ECO:0000256" key="5">
    <source>
        <dbReference type="ARBA" id="ARBA00022840"/>
    </source>
</evidence>
<dbReference type="Pfam" id="PF00005">
    <property type="entry name" value="ABC_tran"/>
    <property type="match status" value="1"/>
</dbReference>
<organism evidence="10">
    <name type="scientific">uncultured Pyrinomonadaceae bacterium</name>
    <dbReference type="NCBI Taxonomy" id="2283094"/>
    <lineage>
        <taxon>Bacteria</taxon>
        <taxon>Pseudomonadati</taxon>
        <taxon>Acidobacteriota</taxon>
        <taxon>Blastocatellia</taxon>
        <taxon>Blastocatellales</taxon>
        <taxon>Pyrinomonadaceae</taxon>
        <taxon>environmental samples</taxon>
    </lineage>
</organism>
<keyword evidence="6" id="KW-0408">Iron</keyword>
<keyword evidence="4" id="KW-0547">Nucleotide-binding</keyword>
<proteinExistence type="predicted"/>
<feature type="domain" description="ABC transporter" evidence="9">
    <location>
        <begin position="6"/>
        <end position="224"/>
    </location>
</feature>
<evidence type="ECO:0000259" key="9">
    <source>
        <dbReference type="PROSITE" id="PS50893"/>
    </source>
</evidence>
<dbReference type="InterPro" id="IPR017871">
    <property type="entry name" value="ABC_transporter-like_CS"/>
</dbReference>
<accession>A0A6J4NKP9</accession>
<dbReference type="GO" id="GO:0005524">
    <property type="term" value="F:ATP binding"/>
    <property type="evidence" value="ECO:0007669"/>
    <property type="project" value="UniProtKB-KW"/>
</dbReference>
<dbReference type="GO" id="GO:0016887">
    <property type="term" value="F:ATP hydrolysis activity"/>
    <property type="evidence" value="ECO:0007669"/>
    <property type="project" value="InterPro"/>
</dbReference>
<dbReference type="SUPFAM" id="SSF52540">
    <property type="entry name" value="P-loop containing nucleoside triphosphate hydrolases"/>
    <property type="match status" value="1"/>
</dbReference>
<evidence type="ECO:0000313" key="10">
    <source>
        <dbReference type="EMBL" id="CAA9390861.1"/>
    </source>
</evidence>
<dbReference type="SMART" id="SM00382">
    <property type="entry name" value="AAA"/>
    <property type="match status" value="1"/>
</dbReference>
<dbReference type="InterPro" id="IPR003439">
    <property type="entry name" value="ABC_transporter-like_ATP-bd"/>
</dbReference>
<dbReference type="InterPro" id="IPR003593">
    <property type="entry name" value="AAA+_ATPase"/>
</dbReference>
<evidence type="ECO:0000256" key="4">
    <source>
        <dbReference type="ARBA" id="ARBA00022741"/>
    </source>
</evidence>
<keyword evidence="3" id="KW-0410">Iron transport</keyword>
<gene>
    <name evidence="10" type="ORF">AVDCRST_MAG74-980</name>
</gene>
<keyword evidence="2" id="KW-1003">Cell membrane</keyword>
<dbReference type="PANTHER" id="PTHR42781:SF4">
    <property type="entry name" value="SPERMIDINE_PUTRESCINE IMPORT ATP-BINDING PROTEIN POTA"/>
    <property type="match status" value="1"/>
</dbReference>
<reference evidence="10" key="1">
    <citation type="submission" date="2020-02" db="EMBL/GenBank/DDBJ databases">
        <authorList>
            <person name="Meier V. D."/>
        </authorList>
    </citation>
    <scope>NUCLEOTIDE SEQUENCE</scope>
    <source>
        <strain evidence="10">AVDCRST_MAG74</strain>
    </source>
</reference>
<dbReference type="InterPro" id="IPR027417">
    <property type="entry name" value="P-loop_NTPase"/>
</dbReference>
<dbReference type="InterPro" id="IPR015853">
    <property type="entry name" value="ABC_transpr_FbpC"/>
</dbReference>
<evidence type="ECO:0000256" key="2">
    <source>
        <dbReference type="ARBA" id="ARBA00022475"/>
    </source>
</evidence>
<protein>
    <submittedName>
        <fullName evidence="10">Molybdenum transport ATP-binding protein ModC</fullName>
    </submittedName>
</protein>
<evidence type="ECO:0000256" key="6">
    <source>
        <dbReference type="ARBA" id="ARBA00023004"/>
    </source>
</evidence>
<evidence type="ECO:0000256" key="7">
    <source>
        <dbReference type="ARBA" id="ARBA00023065"/>
    </source>
</evidence>
<dbReference type="AlphaFoldDB" id="A0A6J4NKP9"/>